<evidence type="ECO:0000313" key="2">
    <source>
        <dbReference type="Proteomes" id="UP000006556"/>
    </source>
</evidence>
<name>A5D061_PELTS</name>
<protein>
    <submittedName>
        <fullName evidence="1">Uncharacterized protein</fullName>
    </submittedName>
</protein>
<dbReference type="AlphaFoldDB" id="A5D061"/>
<reference evidence="2" key="1">
    <citation type="journal article" date="2008" name="Genome Res.">
        <title>The genome of Pelotomaculum thermopropionicum reveals niche-associated evolution in anaerobic microbiota.</title>
        <authorList>
            <person name="Kosaka T."/>
            <person name="Kato S."/>
            <person name="Shimoyama T."/>
            <person name="Ishii S."/>
            <person name="Abe T."/>
            <person name="Watanabe K."/>
        </authorList>
    </citation>
    <scope>NUCLEOTIDE SEQUENCE [LARGE SCALE GENOMIC DNA]</scope>
    <source>
        <strain evidence="2">DSM 13744 / JCM 10971 / SI</strain>
    </source>
</reference>
<proteinExistence type="predicted"/>
<dbReference type="HOGENOM" id="CLU_2082607_0_0_9"/>
<keyword evidence="2" id="KW-1185">Reference proteome</keyword>
<accession>A5D061</accession>
<organism evidence="1 2">
    <name type="scientific">Pelotomaculum thermopropionicum (strain DSM 13744 / JCM 10971 / SI)</name>
    <dbReference type="NCBI Taxonomy" id="370438"/>
    <lineage>
        <taxon>Bacteria</taxon>
        <taxon>Bacillati</taxon>
        <taxon>Bacillota</taxon>
        <taxon>Clostridia</taxon>
        <taxon>Eubacteriales</taxon>
        <taxon>Desulfotomaculaceae</taxon>
        <taxon>Pelotomaculum</taxon>
    </lineage>
</organism>
<dbReference type="STRING" id="370438.PTH_2186"/>
<gene>
    <name evidence="1" type="ordered locus">PTH_2186</name>
</gene>
<sequence>MAVTLGDAEAYFAVNVLHNEEWTEADAARKQRALTNAKNILYRVYKNYNEITKPLPDAAVFEQALWLLRADDAIRKSEFGVNSVTVGGMQISIERINTTVAPQAALIIGRRVGRSAG</sequence>
<dbReference type="Proteomes" id="UP000006556">
    <property type="component" value="Chromosome"/>
</dbReference>
<dbReference type="EMBL" id="AP009389">
    <property type="protein sequence ID" value="BAF60367.1"/>
    <property type="molecule type" value="Genomic_DNA"/>
</dbReference>
<evidence type="ECO:0000313" key="1">
    <source>
        <dbReference type="EMBL" id="BAF60367.1"/>
    </source>
</evidence>
<dbReference type="KEGG" id="pth:PTH_2186"/>